<keyword evidence="2" id="KW-1185">Reference proteome</keyword>
<accession>A0A8X6H0S4</accession>
<sequence>MILQEFTTLKTTTSSIEKELPVQISVAYARCPFIDRSNITFTGLGFHGIPDHLVLSFAGSLISENTSDKIFVQFIPLA</sequence>
<reference evidence="1" key="1">
    <citation type="submission" date="2020-07" db="EMBL/GenBank/DDBJ databases">
        <title>Multicomponent nature underlies the extraordinary mechanical properties of spider dragline silk.</title>
        <authorList>
            <person name="Kono N."/>
            <person name="Nakamura H."/>
            <person name="Mori M."/>
            <person name="Yoshida Y."/>
            <person name="Ohtoshi R."/>
            <person name="Malay A.D."/>
            <person name="Moran D.A.P."/>
            <person name="Tomita M."/>
            <person name="Numata K."/>
            <person name="Arakawa K."/>
        </authorList>
    </citation>
    <scope>NUCLEOTIDE SEQUENCE</scope>
</reference>
<comment type="caution">
    <text evidence="1">The sequence shown here is derived from an EMBL/GenBank/DDBJ whole genome shotgun (WGS) entry which is preliminary data.</text>
</comment>
<dbReference type="AlphaFoldDB" id="A0A8X6H0S4"/>
<proteinExistence type="predicted"/>
<dbReference type="OrthoDB" id="10418648at2759"/>
<dbReference type="EMBL" id="BMAO01031780">
    <property type="protein sequence ID" value="GFQ77604.1"/>
    <property type="molecule type" value="Genomic_DNA"/>
</dbReference>
<organism evidence="1 2">
    <name type="scientific">Trichonephila clavata</name>
    <name type="common">Joro spider</name>
    <name type="synonym">Nephila clavata</name>
    <dbReference type="NCBI Taxonomy" id="2740835"/>
    <lineage>
        <taxon>Eukaryota</taxon>
        <taxon>Metazoa</taxon>
        <taxon>Ecdysozoa</taxon>
        <taxon>Arthropoda</taxon>
        <taxon>Chelicerata</taxon>
        <taxon>Arachnida</taxon>
        <taxon>Araneae</taxon>
        <taxon>Araneomorphae</taxon>
        <taxon>Entelegynae</taxon>
        <taxon>Araneoidea</taxon>
        <taxon>Nephilidae</taxon>
        <taxon>Trichonephila</taxon>
    </lineage>
</organism>
<name>A0A8X6H0S4_TRICU</name>
<gene>
    <name evidence="1" type="ORF">TNCT_285431</name>
</gene>
<protein>
    <submittedName>
        <fullName evidence="1">Uncharacterized protein</fullName>
    </submittedName>
</protein>
<evidence type="ECO:0000313" key="1">
    <source>
        <dbReference type="EMBL" id="GFQ77604.1"/>
    </source>
</evidence>
<dbReference type="Proteomes" id="UP000887116">
    <property type="component" value="Unassembled WGS sequence"/>
</dbReference>
<evidence type="ECO:0000313" key="2">
    <source>
        <dbReference type="Proteomes" id="UP000887116"/>
    </source>
</evidence>